<comment type="subcellular location">
    <subcellularLocation>
        <location evidence="1">Membrane</location>
        <topology evidence="1">Multi-pass membrane protein</topology>
    </subcellularLocation>
</comment>
<keyword evidence="2" id="KW-0813">Transport</keyword>
<dbReference type="InterPro" id="IPR050352">
    <property type="entry name" value="ABCG_transporters"/>
</dbReference>
<accession>A0A9D4VCF2</accession>
<dbReference type="InterPro" id="IPR003439">
    <property type="entry name" value="ABC_transporter-like_ATP-bd"/>
</dbReference>
<protein>
    <recommendedName>
        <fullName evidence="11">ABC transporter domain-containing protein</fullName>
    </recommendedName>
</protein>
<keyword evidence="3" id="KW-0150">Chloroplast</keyword>
<evidence type="ECO:0000313" key="12">
    <source>
        <dbReference type="EMBL" id="KAI5083509.1"/>
    </source>
</evidence>
<evidence type="ECO:0000256" key="6">
    <source>
        <dbReference type="ARBA" id="ARBA00022840"/>
    </source>
</evidence>
<feature type="transmembrane region" description="Helical" evidence="10">
    <location>
        <begin position="539"/>
        <end position="562"/>
    </location>
</feature>
<dbReference type="AlphaFoldDB" id="A0A9D4VCF2"/>
<evidence type="ECO:0000256" key="3">
    <source>
        <dbReference type="ARBA" id="ARBA00022528"/>
    </source>
</evidence>
<sequence>MNCGANDVEHASATDAHDACYDHLQASHKSLERNPSNPYKDQNSLAEESDRLYDKTNSASNPLRSEDDCLLHLQKDASAVKCKDVSSTNCDPHQSLVLEIEEPSSTSEYINHNGNIARHRMHNDAGDGKDGANVIPITLKFVDVTYSVSISKRQWSRKTSSPCRGAMEKKEILHSVTGYVLPGELLALMGPSGSGKTSLINLLSGRKSADKAGAITYNDVPYSSALKRRMGFVMQDDILHSHLTVLETLQYAALLRLPGSLSKADKLCRAMEVISLLGLESCKDTIIGEPFLHGISGGERKRVSVGCEILTDPSLLFLDEPTSGLDSTIALRIVQILHGFSKAGRSVVTTIHQPSSRLFYMFDKLILLSEGRIVYFGEAHAAMDYFSSIQLRPLIGMNPADFLLDLANGNLADMSLPVELECKVSYAKNDTFNLSSQFQIEAKEYITHTYAKTLQPIERNRLLTLCIPSKHKDGISRKRKWGSSWWLQFQYLCMRSFKAQRHEILSWLRTVQVLASALIVGSLWLHSSASTYEQLADQIGLLFFMSSFWTFFPLFQAIVTFPSEKAILAKERASDMYRLSAYLIARTVSDVVLDLCLPTLFLFIVYFMASLQQSAATFLLTFLTIFLTTITAQALGSTIGAAMMDVKKAIVLGAVTLLAFMLAGGFFVQHLPRFIAWVRYVSINFYSFMLFVKVQYGKEQKYNCQKPSGCESIAASPALHNVPLGGGAPEAMILIAMAVGYHFLAYIFLRHMKLNL</sequence>
<dbReference type="InterPro" id="IPR017871">
    <property type="entry name" value="ABC_transporter-like_CS"/>
</dbReference>
<keyword evidence="4 10" id="KW-0812">Transmembrane</keyword>
<proteinExistence type="predicted"/>
<feature type="domain" description="ABC transporter" evidence="11">
    <location>
        <begin position="139"/>
        <end position="395"/>
    </location>
</feature>
<dbReference type="SUPFAM" id="SSF52540">
    <property type="entry name" value="P-loop containing nucleoside triphosphate hydrolases"/>
    <property type="match status" value="1"/>
</dbReference>
<keyword evidence="3" id="KW-0934">Plastid</keyword>
<dbReference type="GO" id="GO:0016887">
    <property type="term" value="F:ATP hydrolysis activity"/>
    <property type="evidence" value="ECO:0007669"/>
    <property type="project" value="InterPro"/>
</dbReference>
<dbReference type="OrthoDB" id="66620at2759"/>
<evidence type="ECO:0000256" key="9">
    <source>
        <dbReference type="SAM" id="MobiDB-lite"/>
    </source>
</evidence>
<evidence type="ECO:0000256" key="1">
    <source>
        <dbReference type="ARBA" id="ARBA00004141"/>
    </source>
</evidence>
<dbReference type="InterPro" id="IPR043926">
    <property type="entry name" value="ABCG_dom"/>
</dbReference>
<feature type="region of interest" description="Disordered" evidence="9">
    <location>
        <begin position="28"/>
        <end position="61"/>
    </location>
</feature>
<evidence type="ECO:0000313" key="13">
    <source>
        <dbReference type="Proteomes" id="UP000886520"/>
    </source>
</evidence>
<dbReference type="InterPro" id="IPR027417">
    <property type="entry name" value="P-loop_NTPase"/>
</dbReference>
<feature type="transmembrane region" description="Helical" evidence="10">
    <location>
        <begin position="649"/>
        <end position="668"/>
    </location>
</feature>
<dbReference type="Proteomes" id="UP000886520">
    <property type="component" value="Chromosome 3"/>
</dbReference>
<dbReference type="PROSITE" id="PS50893">
    <property type="entry name" value="ABC_TRANSPORTER_2"/>
    <property type="match status" value="1"/>
</dbReference>
<dbReference type="GO" id="GO:0016020">
    <property type="term" value="C:membrane"/>
    <property type="evidence" value="ECO:0007669"/>
    <property type="project" value="UniProtKB-SubCell"/>
</dbReference>
<dbReference type="Pfam" id="PF19055">
    <property type="entry name" value="ABC2_membrane_7"/>
    <property type="match status" value="1"/>
</dbReference>
<dbReference type="CDD" id="cd03213">
    <property type="entry name" value="ABCG_EPDR"/>
    <property type="match status" value="1"/>
</dbReference>
<evidence type="ECO:0000256" key="4">
    <source>
        <dbReference type="ARBA" id="ARBA00022692"/>
    </source>
</evidence>
<organism evidence="12 13">
    <name type="scientific">Adiantum capillus-veneris</name>
    <name type="common">Maidenhair fern</name>
    <dbReference type="NCBI Taxonomy" id="13818"/>
    <lineage>
        <taxon>Eukaryota</taxon>
        <taxon>Viridiplantae</taxon>
        <taxon>Streptophyta</taxon>
        <taxon>Embryophyta</taxon>
        <taxon>Tracheophyta</taxon>
        <taxon>Polypodiopsida</taxon>
        <taxon>Polypodiidae</taxon>
        <taxon>Polypodiales</taxon>
        <taxon>Pteridineae</taxon>
        <taxon>Pteridaceae</taxon>
        <taxon>Vittarioideae</taxon>
        <taxon>Adiantum</taxon>
    </lineage>
</organism>
<keyword evidence="13" id="KW-1185">Reference proteome</keyword>
<comment type="caution">
    <text evidence="12">The sequence shown here is derived from an EMBL/GenBank/DDBJ whole genome shotgun (WGS) entry which is preliminary data.</text>
</comment>
<feature type="transmembrane region" description="Helical" evidence="10">
    <location>
        <begin position="731"/>
        <end position="749"/>
    </location>
</feature>
<feature type="transmembrane region" description="Helical" evidence="10">
    <location>
        <begin position="674"/>
        <end position="692"/>
    </location>
</feature>
<keyword evidence="5" id="KW-0547">Nucleotide-binding</keyword>
<evidence type="ECO:0000256" key="5">
    <source>
        <dbReference type="ARBA" id="ARBA00022741"/>
    </source>
</evidence>
<dbReference type="GO" id="GO:0005524">
    <property type="term" value="F:ATP binding"/>
    <property type="evidence" value="ECO:0007669"/>
    <property type="project" value="UniProtKB-KW"/>
</dbReference>
<dbReference type="Pfam" id="PF01061">
    <property type="entry name" value="ABC2_membrane"/>
    <property type="match status" value="1"/>
</dbReference>
<dbReference type="InterPro" id="IPR003593">
    <property type="entry name" value="AAA+_ATPase"/>
</dbReference>
<evidence type="ECO:0000256" key="8">
    <source>
        <dbReference type="ARBA" id="ARBA00023136"/>
    </source>
</evidence>
<feature type="compositionally biased region" description="Polar residues" evidence="9">
    <location>
        <begin position="33"/>
        <end position="46"/>
    </location>
</feature>
<dbReference type="Pfam" id="PF00005">
    <property type="entry name" value="ABC_tran"/>
    <property type="match status" value="1"/>
</dbReference>
<keyword evidence="8 10" id="KW-0472">Membrane</keyword>
<dbReference type="SMART" id="SM00382">
    <property type="entry name" value="AAA"/>
    <property type="match status" value="1"/>
</dbReference>
<keyword evidence="6" id="KW-0067">ATP-binding</keyword>
<dbReference type="GO" id="GO:0140359">
    <property type="term" value="F:ABC-type transporter activity"/>
    <property type="evidence" value="ECO:0007669"/>
    <property type="project" value="InterPro"/>
</dbReference>
<reference evidence="12" key="1">
    <citation type="submission" date="2021-01" db="EMBL/GenBank/DDBJ databases">
        <title>Adiantum capillus-veneris genome.</title>
        <authorList>
            <person name="Fang Y."/>
            <person name="Liao Q."/>
        </authorList>
    </citation>
    <scope>NUCLEOTIDE SEQUENCE</scope>
    <source>
        <strain evidence="12">H3</strain>
        <tissue evidence="12">Leaf</tissue>
    </source>
</reference>
<feature type="transmembrane region" description="Helical" evidence="10">
    <location>
        <begin position="615"/>
        <end position="637"/>
    </location>
</feature>
<dbReference type="Gene3D" id="3.40.50.300">
    <property type="entry name" value="P-loop containing nucleotide triphosphate hydrolases"/>
    <property type="match status" value="1"/>
</dbReference>
<dbReference type="EMBL" id="JABFUD020000002">
    <property type="protein sequence ID" value="KAI5083509.1"/>
    <property type="molecule type" value="Genomic_DNA"/>
</dbReference>
<evidence type="ECO:0000259" key="11">
    <source>
        <dbReference type="PROSITE" id="PS50893"/>
    </source>
</evidence>
<evidence type="ECO:0000256" key="2">
    <source>
        <dbReference type="ARBA" id="ARBA00022448"/>
    </source>
</evidence>
<dbReference type="PANTHER" id="PTHR48041:SF94">
    <property type="entry name" value="ABC TRANSPORTER G FAMILY MEMBER 22"/>
    <property type="match status" value="1"/>
</dbReference>
<dbReference type="InterPro" id="IPR013525">
    <property type="entry name" value="ABC2_TM"/>
</dbReference>
<feature type="transmembrane region" description="Helical" evidence="10">
    <location>
        <begin position="504"/>
        <end position="527"/>
    </location>
</feature>
<feature type="transmembrane region" description="Helical" evidence="10">
    <location>
        <begin position="583"/>
        <end position="609"/>
    </location>
</feature>
<dbReference type="PROSITE" id="PS00211">
    <property type="entry name" value="ABC_TRANSPORTER_1"/>
    <property type="match status" value="1"/>
</dbReference>
<dbReference type="PANTHER" id="PTHR48041">
    <property type="entry name" value="ABC TRANSPORTER G FAMILY MEMBER 28"/>
    <property type="match status" value="1"/>
</dbReference>
<gene>
    <name evidence="12" type="ORF">GOP47_0003252</name>
</gene>
<keyword evidence="7 10" id="KW-1133">Transmembrane helix</keyword>
<name>A0A9D4VCF2_ADICA</name>
<evidence type="ECO:0000256" key="7">
    <source>
        <dbReference type="ARBA" id="ARBA00022989"/>
    </source>
</evidence>
<evidence type="ECO:0000256" key="10">
    <source>
        <dbReference type="SAM" id="Phobius"/>
    </source>
</evidence>